<dbReference type="InterPro" id="IPR000209">
    <property type="entry name" value="Peptidase_S8/S53_dom"/>
</dbReference>
<dbReference type="SUPFAM" id="SSF52743">
    <property type="entry name" value="Subtilisin-like"/>
    <property type="match status" value="1"/>
</dbReference>
<dbReference type="PANTHER" id="PTHR43806">
    <property type="entry name" value="PEPTIDASE S8"/>
    <property type="match status" value="1"/>
</dbReference>
<dbReference type="PROSITE" id="PS00136">
    <property type="entry name" value="SUBTILASE_ASP"/>
    <property type="match status" value="1"/>
</dbReference>
<feature type="chain" id="PRO_5045755165" evidence="8">
    <location>
        <begin position="32"/>
        <end position="1113"/>
    </location>
</feature>
<dbReference type="InterPro" id="IPR015500">
    <property type="entry name" value="Peptidase_S8_subtilisin-rel"/>
</dbReference>
<keyword evidence="8" id="KW-0732">Signal</keyword>
<keyword evidence="4 5" id="KW-0720">Serine protease</keyword>
<keyword evidence="11" id="KW-1185">Reference proteome</keyword>
<dbReference type="RefSeq" id="WP_196206569.1">
    <property type="nucleotide sequence ID" value="NZ_JADPUN010000413.1"/>
</dbReference>
<feature type="signal peptide" evidence="8">
    <location>
        <begin position="1"/>
        <end position="31"/>
    </location>
</feature>
<feature type="active site" description="Charge relay system" evidence="5">
    <location>
        <position position="441"/>
    </location>
</feature>
<comment type="caution">
    <text evidence="10">The sequence shown here is derived from an EMBL/GenBank/DDBJ whole genome shotgun (WGS) entry which is preliminary data.</text>
</comment>
<feature type="active site" description="Charge relay system" evidence="5">
    <location>
        <position position="238"/>
    </location>
</feature>
<dbReference type="InterPro" id="IPR022398">
    <property type="entry name" value="Peptidase_S8_His-AS"/>
</dbReference>
<evidence type="ECO:0000256" key="6">
    <source>
        <dbReference type="RuleBase" id="RU003355"/>
    </source>
</evidence>
<keyword evidence="2 5" id="KW-0645">Protease</keyword>
<dbReference type="Proteomes" id="UP000638560">
    <property type="component" value="Unassembled WGS sequence"/>
</dbReference>
<feature type="compositionally biased region" description="Polar residues" evidence="7">
    <location>
        <begin position="1026"/>
        <end position="1051"/>
    </location>
</feature>
<dbReference type="InterPro" id="IPR036852">
    <property type="entry name" value="Peptidase_S8/S53_dom_sf"/>
</dbReference>
<evidence type="ECO:0000256" key="2">
    <source>
        <dbReference type="ARBA" id="ARBA00022670"/>
    </source>
</evidence>
<evidence type="ECO:0000256" key="1">
    <source>
        <dbReference type="ARBA" id="ARBA00011073"/>
    </source>
</evidence>
<dbReference type="PANTHER" id="PTHR43806:SF11">
    <property type="entry name" value="CEREVISIN-RELATED"/>
    <property type="match status" value="1"/>
</dbReference>
<dbReference type="PROSITE" id="PS51892">
    <property type="entry name" value="SUBTILASE"/>
    <property type="match status" value="1"/>
</dbReference>
<protein>
    <submittedName>
        <fullName evidence="10">S8 family serine peptidase</fullName>
    </submittedName>
</protein>
<name>A0ABS0H9J4_9ACTN</name>
<keyword evidence="3 5" id="KW-0378">Hydrolase</keyword>
<feature type="active site" description="Charge relay system" evidence="5">
    <location>
        <position position="271"/>
    </location>
</feature>
<organism evidence="10 11">
    <name type="scientific">Plantactinospora alkalitolerans</name>
    <dbReference type="NCBI Taxonomy" id="2789879"/>
    <lineage>
        <taxon>Bacteria</taxon>
        <taxon>Bacillati</taxon>
        <taxon>Actinomycetota</taxon>
        <taxon>Actinomycetes</taxon>
        <taxon>Micromonosporales</taxon>
        <taxon>Micromonosporaceae</taxon>
        <taxon>Plantactinospora</taxon>
    </lineage>
</organism>
<dbReference type="Gene3D" id="3.40.50.200">
    <property type="entry name" value="Peptidase S8/S53 domain"/>
    <property type="match status" value="1"/>
</dbReference>
<dbReference type="Pfam" id="PF00082">
    <property type="entry name" value="Peptidase_S8"/>
    <property type="match status" value="1"/>
</dbReference>
<feature type="region of interest" description="Disordered" evidence="7">
    <location>
        <begin position="1021"/>
        <end position="1051"/>
    </location>
</feature>
<evidence type="ECO:0000256" key="5">
    <source>
        <dbReference type="PROSITE-ProRule" id="PRU01240"/>
    </source>
</evidence>
<dbReference type="EMBL" id="JADPUN010000413">
    <property type="protein sequence ID" value="MBF9135105.1"/>
    <property type="molecule type" value="Genomic_DNA"/>
</dbReference>
<evidence type="ECO:0000259" key="9">
    <source>
        <dbReference type="Pfam" id="PF00082"/>
    </source>
</evidence>
<dbReference type="PRINTS" id="PR00723">
    <property type="entry name" value="SUBTILISIN"/>
</dbReference>
<gene>
    <name evidence="10" type="ORF">I0C86_40215</name>
</gene>
<dbReference type="PROSITE" id="PS00137">
    <property type="entry name" value="SUBTILASE_HIS"/>
    <property type="match status" value="1"/>
</dbReference>
<feature type="region of interest" description="Disordered" evidence="7">
    <location>
        <begin position="28"/>
        <end position="49"/>
    </location>
</feature>
<evidence type="ECO:0000256" key="7">
    <source>
        <dbReference type="SAM" id="MobiDB-lite"/>
    </source>
</evidence>
<dbReference type="InterPro" id="IPR050131">
    <property type="entry name" value="Peptidase_S8_subtilisin-like"/>
</dbReference>
<dbReference type="PROSITE" id="PS00138">
    <property type="entry name" value="SUBTILASE_SER"/>
    <property type="match status" value="1"/>
</dbReference>
<accession>A0ABS0H9J4</accession>
<dbReference type="InterPro" id="IPR013783">
    <property type="entry name" value="Ig-like_fold"/>
</dbReference>
<comment type="similarity">
    <text evidence="1 5 6">Belongs to the peptidase S8 family.</text>
</comment>
<reference evidence="10 11" key="1">
    <citation type="submission" date="2020-11" db="EMBL/GenBank/DDBJ databases">
        <title>A novel isolate from a Black sea contaminated sediment with potential to produce alkanes: Plantactinospora alkalitolerans sp. nov.</title>
        <authorList>
            <person name="Carro L."/>
            <person name="Veyisoglu A."/>
            <person name="Guven K."/>
            <person name="Schumann P."/>
            <person name="Klenk H.-P."/>
            <person name="Sahin N."/>
        </authorList>
    </citation>
    <scope>NUCLEOTIDE SEQUENCE [LARGE SCALE GENOMIC DNA]</scope>
    <source>
        <strain evidence="10 11">S1510</strain>
    </source>
</reference>
<feature type="domain" description="Peptidase S8/S53" evidence="9">
    <location>
        <begin position="229"/>
        <end position="485"/>
    </location>
</feature>
<feature type="region of interest" description="Disordered" evidence="7">
    <location>
        <begin position="503"/>
        <end position="522"/>
    </location>
</feature>
<sequence>MNPIKRLTRGVTSFALLFAIAVPGPPGHASAAPVDRSAPATYSGENTPAATGARTVTLITGDRVTVTAEQKTSVEPGPGRADIQFLTRRVADRLHVIPTDALTLLHSGRLDERLFDVTALLEFGYDARADLPLLVTYAGSDARAQGRRQVVATGARVIRELPPVHGLAVAVARTGLPGFWTDLTGPRPTARTLDAGIRTIWLDGLRQPTLAESVPQVGAPAAWAAGYDGTGVTVAVLDTGVDETHPDLAGQVTGARNFTDGTEDDRDILGHGTHVASTVAGSGAGRFTGVAPGARLLDGKVCAVAGCAESWIIAGMQWAAESGARVVNMSLSGPDSPVVDPIEQAIGQITDAHDTLFVVAAGNIPGVGTVGSPSTADAALAVGAVSKSDDLAGFSSQGPRLGDGAIKPELTAPGLDIVAARSGDSGPGIPVGSGISMSGTSMATPHVAGAAAIVVERQPDLPAANIKAALMASARPNPDLGVFAQGAGRLDVARALDQRVTANPPSLSLGRQAWPHDDDTPVRRTVSYRNDGTAAVTLQLGVQATGPDGTPVPAGMFEVSPGTVTVPAGGTADVTVTADTAGSDGPLGQLTGQLTATAASGARVPTPLAVDREVESYDVELSHLGQGGEPTAGYLSMLAGLDNATAISVPADASGTVTVRVPKGRYSAFTAITSPSGTTYLTSLLAQPELDVSGDRSVVLDARLGKPLSVTVPNSGARQVFSELATSVLAAGRTVEVGTLGSTFERMRIGRIGPDQPAAGFVARITATFAPDDPADQSYAYLLCWMTEQRMPSGFTRALGAADLATVRADHGHESSGSTGRKLAWAVLPESVMGGFAHAMTYTLPSSRIEYYNSDGRVQWFRSADEMTGSGAEQAYLTSLVAPAITYRAGQSYQEQWSRGVFGPTVAAPPYEHQWVTRLGDTLYVQAPLYGDGVGRAGFSSIATGRITLERDGAPVVERDGLFSELPVPAEAGDYRLTMSAERGGPATLSTRVSVTWTFRSGHVEGQTPVRLPVSTVRFSPRVDSDNSTPAGQTGTIPVSVTAQPSSGAGANESLSVEVSYDDGVTWAPAEVTAGQAVLRHPATPGYVSLRASATDTAGNTVTQTVIRAYKIG</sequence>
<evidence type="ECO:0000256" key="4">
    <source>
        <dbReference type="ARBA" id="ARBA00022825"/>
    </source>
</evidence>
<proteinExistence type="inferred from homology"/>
<dbReference type="Gene3D" id="2.60.40.10">
    <property type="entry name" value="Immunoglobulins"/>
    <property type="match status" value="1"/>
</dbReference>
<dbReference type="InterPro" id="IPR023828">
    <property type="entry name" value="Peptidase_S8_Ser-AS"/>
</dbReference>
<evidence type="ECO:0000256" key="8">
    <source>
        <dbReference type="SAM" id="SignalP"/>
    </source>
</evidence>
<evidence type="ECO:0000313" key="10">
    <source>
        <dbReference type="EMBL" id="MBF9135105.1"/>
    </source>
</evidence>
<dbReference type="InterPro" id="IPR023827">
    <property type="entry name" value="Peptidase_S8_Asp-AS"/>
</dbReference>
<evidence type="ECO:0000313" key="11">
    <source>
        <dbReference type="Proteomes" id="UP000638560"/>
    </source>
</evidence>
<evidence type="ECO:0000256" key="3">
    <source>
        <dbReference type="ARBA" id="ARBA00022801"/>
    </source>
</evidence>